<reference evidence="1" key="1">
    <citation type="journal article" date="2015" name="Nature">
        <title>Complex archaea that bridge the gap between prokaryotes and eukaryotes.</title>
        <authorList>
            <person name="Spang A."/>
            <person name="Saw J.H."/>
            <person name="Jorgensen S.L."/>
            <person name="Zaremba-Niedzwiedzka K."/>
            <person name="Martijn J."/>
            <person name="Lind A.E."/>
            <person name="van Eijk R."/>
            <person name="Schleper C."/>
            <person name="Guy L."/>
            <person name="Ettema T.J."/>
        </authorList>
    </citation>
    <scope>NUCLEOTIDE SEQUENCE</scope>
</reference>
<gene>
    <name evidence="1" type="ORF">LCGC14_0797400</name>
</gene>
<proteinExistence type="predicted"/>
<name>A0A0F9PV50_9ZZZZ</name>
<sequence length="133" mass="15484">MIIKDMIVQYICNGCGKTGSYSVYGLHEKIEKVYEKNIRHHVGDTCTTCHKAKTVVRHAEMKLATPISSTDIRYRYELDWYCKDCGRSWSQYRYLTKRYIEGGNVATVIKNSTNCTCDNSNRDFFLKGFTRKL</sequence>
<accession>A0A0F9PV50</accession>
<protein>
    <submittedName>
        <fullName evidence="1">Uncharacterized protein</fullName>
    </submittedName>
</protein>
<comment type="caution">
    <text evidence="1">The sequence shown here is derived from an EMBL/GenBank/DDBJ whole genome shotgun (WGS) entry which is preliminary data.</text>
</comment>
<dbReference type="AlphaFoldDB" id="A0A0F9PV50"/>
<evidence type="ECO:0000313" key="1">
    <source>
        <dbReference type="EMBL" id="KKN34069.1"/>
    </source>
</evidence>
<dbReference type="EMBL" id="LAZR01002131">
    <property type="protein sequence ID" value="KKN34069.1"/>
    <property type="molecule type" value="Genomic_DNA"/>
</dbReference>
<organism evidence="1">
    <name type="scientific">marine sediment metagenome</name>
    <dbReference type="NCBI Taxonomy" id="412755"/>
    <lineage>
        <taxon>unclassified sequences</taxon>
        <taxon>metagenomes</taxon>
        <taxon>ecological metagenomes</taxon>
    </lineage>
</organism>